<dbReference type="GO" id="GO:0005737">
    <property type="term" value="C:cytoplasm"/>
    <property type="evidence" value="ECO:0007669"/>
    <property type="project" value="UniProtKB-UniRule"/>
</dbReference>
<dbReference type="SUPFAM" id="SSF55681">
    <property type="entry name" value="Class II aaRS and biotin synthetases"/>
    <property type="match status" value="1"/>
</dbReference>
<name>A0A1E5Q5Q3_9PROT</name>
<dbReference type="Gene3D" id="3.30.930.10">
    <property type="entry name" value="Bira Bifunctional Protein, Domain 2"/>
    <property type="match status" value="1"/>
</dbReference>
<dbReference type="EC" id="6.1.1.21" evidence="3 12"/>
<dbReference type="InterPro" id="IPR045864">
    <property type="entry name" value="aa-tRNA-synth_II/BPL/LPL"/>
</dbReference>
<dbReference type="STRING" id="28181.BEN30_15265"/>
<keyword evidence="6 15" id="KW-0436">Ligase</keyword>
<proteinExistence type="inferred from homology"/>
<dbReference type="AlphaFoldDB" id="A0A1E5Q5Q3"/>
<comment type="catalytic activity">
    <reaction evidence="11">
        <text>tRNA(His) + L-histidine + ATP = L-histidyl-tRNA(His) + AMP + diphosphate + H(+)</text>
        <dbReference type="Rhea" id="RHEA:17313"/>
        <dbReference type="Rhea" id="RHEA-COMP:9665"/>
        <dbReference type="Rhea" id="RHEA-COMP:9689"/>
        <dbReference type="ChEBI" id="CHEBI:15378"/>
        <dbReference type="ChEBI" id="CHEBI:30616"/>
        <dbReference type="ChEBI" id="CHEBI:33019"/>
        <dbReference type="ChEBI" id="CHEBI:57595"/>
        <dbReference type="ChEBI" id="CHEBI:78442"/>
        <dbReference type="ChEBI" id="CHEBI:78527"/>
        <dbReference type="ChEBI" id="CHEBI:456215"/>
        <dbReference type="EC" id="6.1.1.21"/>
    </reaction>
</comment>
<keyword evidence="8" id="KW-0067">ATP-binding</keyword>
<comment type="similarity">
    <text evidence="1">Belongs to the class-II aminoacyl-tRNA synthetase family.</text>
</comment>
<feature type="binding site" evidence="13">
    <location>
        <position position="290"/>
    </location>
    <ligand>
        <name>L-histidine</name>
        <dbReference type="ChEBI" id="CHEBI:57595"/>
    </ligand>
</feature>
<evidence type="ECO:0000313" key="16">
    <source>
        <dbReference type="Proteomes" id="UP000095347"/>
    </source>
</evidence>
<protein>
    <recommendedName>
        <fullName evidence="4 12">Histidine--tRNA ligase</fullName>
        <ecNumber evidence="3 12">6.1.1.21</ecNumber>
    </recommendedName>
</protein>
<feature type="binding site" evidence="13">
    <location>
        <position position="140"/>
    </location>
    <ligand>
        <name>L-histidine</name>
        <dbReference type="ChEBI" id="CHEBI:57595"/>
    </ligand>
</feature>
<reference evidence="16" key="1">
    <citation type="submission" date="2016-07" db="EMBL/GenBank/DDBJ databases">
        <authorList>
            <person name="Florea S."/>
            <person name="Webb J.S."/>
            <person name="Jaromczyk J."/>
            <person name="Schardl C.L."/>
        </authorList>
    </citation>
    <scope>NUCLEOTIDE SEQUENCE [LARGE SCALE GENOMIC DNA]</scope>
    <source>
        <strain evidence="16">MV-1</strain>
    </source>
</reference>
<evidence type="ECO:0000313" key="15">
    <source>
        <dbReference type="EMBL" id="OEJ65229.1"/>
    </source>
</evidence>
<evidence type="ECO:0000256" key="9">
    <source>
        <dbReference type="ARBA" id="ARBA00022917"/>
    </source>
</evidence>
<evidence type="ECO:0000256" key="12">
    <source>
        <dbReference type="NCBIfam" id="TIGR00442"/>
    </source>
</evidence>
<dbReference type="InterPro" id="IPR004154">
    <property type="entry name" value="Anticodon-bd"/>
</dbReference>
<dbReference type="GO" id="GO:0006427">
    <property type="term" value="P:histidyl-tRNA aminoacylation"/>
    <property type="evidence" value="ECO:0007669"/>
    <property type="project" value="UniProtKB-UniRule"/>
</dbReference>
<keyword evidence="16" id="KW-1185">Reference proteome</keyword>
<dbReference type="GO" id="GO:0005524">
    <property type="term" value="F:ATP binding"/>
    <property type="evidence" value="ECO:0007669"/>
    <property type="project" value="UniProtKB-KW"/>
</dbReference>
<dbReference type="InterPro" id="IPR036621">
    <property type="entry name" value="Anticodon-bd_dom_sf"/>
</dbReference>
<evidence type="ECO:0000256" key="7">
    <source>
        <dbReference type="ARBA" id="ARBA00022741"/>
    </source>
</evidence>
<organism evidence="15 16">
    <name type="scientific">Magnetovibrio blakemorei</name>
    <dbReference type="NCBI Taxonomy" id="28181"/>
    <lineage>
        <taxon>Bacteria</taxon>
        <taxon>Pseudomonadati</taxon>
        <taxon>Pseudomonadota</taxon>
        <taxon>Alphaproteobacteria</taxon>
        <taxon>Rhodospirillales</taxon>
        <taxon>Magnetovibrionaceae</taxon>
        <taxon>Magnetovibrio</taxon>
    </lineage>
</organism>
<feature type="binding site" evidence="13">
    <location>
        <begin position="294"/>
        <end position="295"/>
    </location>
    <ligand>
        <name>L-histidine</name>
        <dbReference type="ChEBI" id="CHEBI:57595"/>
    </ligand>
</feature>
<evidence type="ECO:0000256" key="11">
    <source>
        <dbReference type="ARBA" id="ARBA00047639"/>
    </source>
</evidence>
<dbReference type="PANTHER" id="PTHR11476:SF7">
    <property type="entry name" value="HISTIDINE--TRNA LIGASE"/>
    <property type="match status" value="1"/>
</dbReference>
<dbReference type="InterPro" id="IPR004516">
    <property type="entry name" value="HisRS/HisZ"/>
</dbReference>
<dbReference type="SUPFAM" id="SSF52954">
    <property type="entry name" value="Class II aaRS ABD-related"/>
    <property type="match status" value="1"/>
</dbReference>
<dbReference type="InterPro" id="IPR006195">
    <property type="entry name" value="aa-tRNA-synth_II"/>
</dbReference>
<feature type="binding site" evidence="13">
    <location>
        <position position="144"/>
    </location>
    <ligand>
        <name>L-histidine</name>
        <dbReference type="ChEBI" id="CHEBI:57595"/>
    </ligand>
</feature>
<feature type="domain" description="Aminoacyl-transfer RNA synthetases class-II family profile" evidence="14">
    <location>
        <begin position="39"/>
        <end position="360"/>
    </location>
</feature>
<evidence type="ECO:0000256" key="1">
    <source>
        <dbReference type="ARBA" id="ARBA00008226"/>
    </source>
</evidence>
<dbReference type="Proteomes" id="UP000095347">
    <property type="component" value="Unassembled WGS sequence"/>
</dbReference>
<evidence type="ECO:0000256" key="4">
    <source>
        <dbReference type="ARBA" id="ARBA00017399"/>
    </source>
</evidence>
<feature type="binding site" evidence="13">
    <location>
        <begin position="96"/>
        <end position="98"/>
    </location>
    <ligand>
        <name>L-histidine</name>
        <dbReference type="ChEBI" id="CHEBI:57595"/>
    </ligand>
</feature>
<evidence type="ECO:0000256" key="5">
    <source>
        <dbReference type="ARBA" id="ARBA00022490"/>
    </source>
</evidence>
<dbReference type="Pfam" id="PF13393">
    <property type="entry name" value="tRNA-synt_His"/>
    <property type="match status" value="1"/>
</dbReference>
<sequence>MSSKTDSAKTSVYKPRPISGFLEWLPEVRLVELRWMDDIRAAFESYGFCSIETPSVEEIEVLAAKGGDADKEIYGLRRLAAEPGEEEGGRLALHYDLTVPMARYVAQHFGDLVFPFKRYQMQRCWRGERPQEGRLREFYQCDIDVIDMDEVSLHFDAEIPEMTLDVLSRLGVGPVCLHINNRKILQGFYQGLGIEDIVGAIRIADKLDKIGHDGVIEGLTGELGLAQSVAKKCVELASIQTLDASFADEVRAFGIENEQLEAGLEELTFVMLELAHLPEGSVMADMSIARGFDYYTGTVYEGKLVDYPDFPTVCAGGRYDNLVGSYSRQKLPGVGISIGFSRIFSKLVKEGRIEIGAKCPTDVMVACLPGSSRTDLAVTSRKLRERGFKVEMYHEAKSLKAQMKYASRKGIPYVWFPANAEQPNHEIKDMITGEQAVADIETWKP</sequence>
<dbReference type="Gene3D" id="3.40.50.800">
    <property type="entry name" value="Anticodon-binding domain"/>
    <property type="match status" value="1"/>
</dbReference>
<keyword evidence="10" id="KW-0030">Aminoacyl-tRNA synthetase</keyword>
<dbReference type="PROSITE" id="PS50862">
    <property type="entry name" value="AA_TRNA_LIGASE_II"/>
    <property type="match status" value="1"/>
</dbReference>
<evidence type="ECO:0000256" key="2">
    <source>
        <dbReference type="ARBA" id="ARBA00011738"/>
    </source>
</evidence>
<dbReference type="InterPro" id="IPR015807">
    <property type="entry name" value="His-tRNA-ligase"/>
</dbReference>
<evidence type="ECO:0000256" key="8">
    <source>
        <dbReference type="ARBA" id="ARBA00022840"/>
    </source>
</evidence>
<evidence type="ECO:0000256" key="3">
    <source>
        <dbReference type="ARBA" id="ARBA00012815"/>
    </source>
</evidence>
<evidence type="ECO:0000259" key="14">
    <source>
        <dbReference type="PROSITE" id="PS50862"/>
    </source>
</evidence>
<comment type="caution">
    <text evidence="15">The sequence shown here is derived from an EMBL/GenBank/DDBJ whole genome shotgun (WGS) entry which is preliminary data.</text>
</comment>
<evidence type="ECO:0000256" key="10">
    <source>
        <dbReference type="ARBA" id="ARBA00023146"/>
    </source>
</evidence>
<dbReference type="OrthoDB" id="9800814at2"/>
<dbReference type="Pfam" id="PF03129">
    <property type="entry name" value="HGTP_anticodon"/>
    <property type="match status" value="1"/>
</dbReference>
<dbReference type="GO" id="GO:0004821">
    <property type="term" value="F:histidine-tRNA ligase activity"/>
    <property type="evidence" value="ECO:0007669"/>
    <property type="project" value="UniProtKB-UniRule"/>
</dbReference>
<accession>A0A1E5Q5Q3</accession>
<gene>
    <name evidence="15" type="ORF">BEN30_15265</name>
</gene>
<dbReference type="CDD" id="cd00773">
    <property type="entry name" value="HisRS-like_core"/>
    <property type="match status" value="1"/>
</dbReference>
<dbReference type="PANTHER" id="PTHR11476">
    <property type="entry name" value="HISTIDYL-TRNA SYNTHETASE"/>
    <property type="match status" value="1"/>
</dbReference>
<evidence type="ECO:0000256" key="13">
    <source>
        <dbReference type="PIRSR" id="PIRSR001549-1"/>
    </source>
</evidence>
<keyword evidence="9" id="KW-0648">Protein biosynthesis</keyword>
<evidence type="ECO:0000256" key="6">
    <source>
        <dbReference type="ARBA" id="ARBA00022598"/>
    </source>
</evidence>
<dbReference type="NCBIfam" id="TIGR00442">
    <property type="entry name" value="hisS"/>
    <property type="match status" value="1"/>
</dbReference>
<keyword evidence="5" id="KW-0963">Cytoplasm</keyword>
<dbReference type="EMBL" id="MCGG01000054">
    <property type="protein sequence ID" value="OEJ65229.1"/>
    <property type="molecule type" value="Genomic_DNA"/>
</dbReference>
<dbReference type="PIRSF" id="PIRSF001549">
    <property type="entry name" value="His-tRNA_synth"/>
    <property type="match status" value="1"/>
</dbReference>
<feature type="binding site" evidence="13">
    <location>
        <position position="126"/>
    </location>
    <ligand>
        <name>L-histidine</name>
        <dbReference type="ChEBI" id="CHEBI:57595"/>
    </ligand>
</feature>
<dbReference type="RefSeq" id="WP_069958938.1">
    <property type="nucleotide sequence ID" value="NZ_MCGG01000054.1"/>
</dbReference>
<comment type="subunit">
    <text evidence="2">Homodimer.</text>
</comment>
<dbReference type="InterPro" id="IPR041715">
    <property type="entry name" value="HisRS-like_core"/>
</dbReference>
<keyword evidence="7" id="KW-0547">Nucleotide-binding</keyword>